<dbReference type="Proteomes" id="UP000183974">
    <property type="component" value="Unassembled WGS sequence"/>
</dbReference>
<dbReference type="RefSeq" id="WP_073032171.1">
    <property type="nucleotide sequence ID" value="NZ_BMLR01000001.1"/>
</dbReference>
<dbReference type="InterPro" id="IPR001123">
    <property type="entry name" value="LeuE-type"/>
</dbReference>
<reference evidence="7 8" key="1">
    <citation type="submission" date="2016-11" db="EMBL/GenBank/DDBJ databases">
        <authorList>
            <person name="Jaros S."/>
            <person name="Januszkiewicz K."/>
            <person name="Wedrychowicz H."/>
        </authorList>
    </citation>
    <scope>NUCLEOTIDE SEQUENCE [LARGE SCALE GENOMIC DNA]</scope>
    <source>
        <strain evidence="7 8">DSM 29589</strain>
    </source>
</reference>
<dbReference type="EMBL" id="FRBR01000001">
    <property type="protein sequence ID" value="SHL05599.1"/>
    <property type="molecule type" value="Genomic_DNA"/>
</dbReference>
<organism evidence="7 8">
    <name type="scientific">Roseovarius pacificus</name>
    <dbReference type="NCBI Taxonomy" id="337701"/>
    <lineage>
        <taxon>Bacteria</taxon>
        <taxon>Pseudomonadati</taxon>
        <taxon>Pseudomonadota</taxon>
        <taxon>Alphaproteobacteria</taxon>
        <taxon>Rhodobacterales</taxon>
        <taxon>Roseobacteraceae</taxon>
        <taxon>Roseovarius</taxon>
    </lineage>
</organism>
<dbReference type="OrthoDB" id="9804822at2"/>
<feature type="transmembrane region" description="Helical" evidence="6">
    <location>
        <begin position="46"/>
        <end position="66"/>
    </location>
</feature>
<comment type="subcellular location">
    <subcellularLocation>
        <location evidence="1">Cell membrane</location>
        <topology evidence="1">Multi-pass membrane protein</topology>
    </subcellularLocation>
</comment>
<feature type="transmembrane region" description="Helical" evidence="6">
    <location>
        <begin position="122"/>
        <end position="148"/>
    </location>
</feature>
<keyword evidence="4 6" id="KW-1133">Transmembrane helix</keyword>
<dbReference type="Pfam" id="PF01810">
    <property type="entry name" value="LysE"/>
    <property type="match status" value="1"/>
</dbReference>
<evidence type="ECO:0000256" key="1">
    <source>
        <dbReference type="ARBA" id="ARBA00004651"/>
    </source>
</evidence>
<evidence type="ECO:0000313" key="8">
    <source>
        <dbReference type="Proteomes" id="UP000183974"/>
    </source>
</evidence>
<evidence type="ECO:0000256" key="5">
    <source>
        <dbReference type="ARBA" id="ARBA00023136"/>
    </source>
</evidence>
<proteinExistence type="predicted"/>
<feature type="transmembrane region" description="Helical" evidence="6">
    <location>
        <begin position="155"/>
        <end position="174"/>
    </location>
</feature>
<accession>A0A1M6XIB6</accession>
<feature type="transmembrane region" description="Helical" evidence="6">
    <location>
        <begin position="73"/>
        <end position="91"/>
    </location>
</feature>
<protein>
    <submittedName>
        <fullName evidence="7">Threonine/homoserine/homoserine lactone efflux protein</fullName>
    </submittedName>
</protein>
<keyword evidence="3 6" id="KW-0812">Transmembrane</keyword>
<gene>
    <name evidence="7" type="ORF">SAMN05444398_101434</name>
</gene>
<dbReference type="AlphaFoldDB" id="A0A1M6XIB6"/>
<dbReference type="PANTHER" id="PTHR30086">
    <property type="entry name" value="ARGININE EXPORTER PROTEIN ARGO"/>
    <property type="match status" value="1"/>
</dbReference>
<dbReference type="GO" id="GO:0015171">
    <property type="term" value="F:amino acid transmembrane transporter activity"/>
    <property type="evidence" value="ECO:0007669"/>
    <property type="project" value="TreeGrafter"/>
</dbReference>
<keyword evidence="2" id="KW-1003">Cell membrane</keyword>
<evidence type="ECO:0000256" key="6">
    <source>
        <dbReference type="SAM" id="Phobius"/>
    </source>
</evidence>
<dbReference type="GO" id="GO:0005886">
    <property type="term" value="C:plasma membrane"/>
    <property type="evidence" value="ECO:0007669"/>
    <property type="project" value="UniProtKB-SubCell"/>
</dbReference>
<keyword evidence="8" id="KW-1185">Reference proteome</keyword>
<dbReference type="PANTHER" id="PTHR30086:SF20">
    <property type="entry name" value="ARGININE EXPORTER PROTEIN ARGO-RELATED"/>
    <property type="match status" value="1"/>
</dbReference>
<evidence type="ECO:0000256" key="3">
    <source>
        <dbReference type="ARBA" id="ARBA00022692"/>
    </source>
</evidence>
<name>A0A1M6XIB6_9RHOB</name>
<keyword evidence="5 6" id="KW-0472">Membrane</keyword>
<evidence type="ECO:0000256" key="4">
    <source>
        <dbReference type="ARBA" id="ARBA00022989"/>
    </source>
</evidence>
<sequence length="198" mass="20593">MDAAALIAFNLAILGALVSPGPAMMAMLRAALSGGRKTGLACGIGLAFGAVSWSALAVLGLTALFAVAPWAFLTLKLCGAAYLIWLAVSLWRNASTPADATPPRGVNGFRLGLLTNWANPKVVVFIAAIFTTVFPAMPTGAEALLVLVNHLMLEILFYALLTLGLTIPAIQHAYLKFKAVFDRAAAAVLGVMALRVAT</sequence>
<evidence type="ECO:0000313" key="7">
    <source>
        <dbReference type="EMBL" id="SHL05599.1"/>
    </source>
</evidence>
<evidence type="ECO:0000256" key="2">
    <source>
        <dbReference type="ARBA" id="ARBA00022475"/>
    </source>
</evidence>
<dbReference type="STRING" id="337701.SAMN05444398_101434"/>